<dbReference type="Gene3D" id="2.60.40.3440">
    <property type="match status" value="1"/>
</dbReference>
<dbReference type="Pfam" id="PF18962">
    <property type="entry name" value="Por_Secre_tail"/>
    <property type="match status" value="1"/>
</dbReference>
<feature type="domain" description="Secretion system C-terminal sorting" evidence="1">
    <location>
        <begin position="1702"/>
        <end position="1774"/>
    </location>
</feature>
<dbReference type="NCBIfam" id="TIGR04183">
    <property type="entry name" value="Por_Secre_tail"/>
    <property type="match status" value="1"/>
</dbReference>
<reference evidence="3 4" key="1">
    <citation type="submission" date="2022-12" db="EMBL/GenBank/DDBJ databases">
        <title>Chitinophagaceae gen. sp. nov., a new member of the family Chitinophagaceae, isolated from soil in a chemical factory.</title>
        <authorList>
            <person name="Ke Z."/>
        </authorList>
    </citation>
    <scope>NUCLEOTIDE SEQUENCE [LARGE SCALE GENOMIC DNA]</scope>
    <source>
        <strain evidence="3 4">LY-5</strain>
    </source>
</reference>
<dbReference type="Pfam" id="PF17963">
    <property type="entry name" value="Big_9"/>
    <property type="match status" value="2"/>
</dbReference>
<organism evidence="3 4">
    <name type="scientific">Polluticaenibacter yanchengensis</name>
    <dbReference type="NCBI Taxonomy" id="3014562"/>
    <lineage>
        <taxon>Bacteria</taxon>
        <taxon>Pseudomonadati</taxon>
        <taxon>Bacteroidota</taxon>
        <taxon>Chitinophagia</taxon>
        <taxon>Chitinophagales</taxon>
        <taxon>Chitinophagaceae</taxon>
        <taxon>Polluticaenibacter</taxon>
    </lineage>
</organism>
<dbReference type="InterPro" id="IPR026444">
    <property type="entry name" value="Secre_tail"/>
</dbReference>
<dbReference type="InterPro" id="IPR045474">
    <property type="entry name" value="GEVED"/>
</dbReference>
<evidence type="ECO:0000313" key="3">
    <source>
        <dbReference type="EMBL" id="MDA3616289.1"/>
    </source>
</evidence>
<protein>
    <submittedName>
        <fullName evidence="3">Ig-like domain-containing protein</fullName>
    </submittedName>
</protein>
<proteinExistence type="predicted"/>
<name>A0ABT4UNV0_9BACT</name>
<gene>
    <name evidence="3" type="ORF">O3P16_15845</name>
</gene>
<keyword evidence="4" id="KW-1185">Reference proteome</keyword>
<feature type="domain" description="GEVED" evidence="2">
    <location>
        <begin position="1505"/>
        <end position="1590"/>
    </location>
</feature>
<evidence type="ECO:0000259" key="1">
    <source>
        <dbReference type="Pfam" id="PF18962"/>
    </source>
</evidence>
<dbReference type="Pfam" id="PF20009">
    <property type="entry name" value="GEVED"/>
    <property type="match status" value="1"/>
</dbReference>
<evidence type="ECO:0000259" key="2">
    <source>
        <dbReference type="Pfam" id="PF20009"/>
    </source>
</evidence>
<evidence type="ECO:0000313" key="4">
    <source>
        <dbReference type="Proteomes" id="UP001210231"/>
    </source>
</evidence>
<sequence>MNHSFYMFSFFQKFSRKNSNADKLPFLHSFKKRFYHIQLFNHCLTLTAFIVLTCFNINNLNAQTTITSTSSIHEYHGYENLNAAGDFSSFSVAGNSGDYLGRQFRIGIKFSNINIPKGATITNAYIKFRANATKSGALTQRIYAEDIDQPASFTGNASSTPQISQRTRTAVSVDWPISETWTSGQYYNTVNIASVAQVIVNRPGWVPNNAMLFAIEPTDNSNTNNRNIWFFWNAGYSPELVITYILCSPVTGSPTFALGSSSSRCQGAGTVQYTASEPTTTNISYSLDAASVAAGNSISTSGVVTYTASWSGTSVITATATGCGSPTTATHTVSHTPITQTPVFATGIATKRCVGAEVASYPASAVGAISYTYTINNIGAGTQPTINATTGQVNYPANWVGQSTISVQANGCSNTASNSINITTTTVIANNDSYAVVSGVPTSFNVLSNDKCGFDASTVSVVQQPSQGILQQSSNGNFTFTALGSYTGPLSFQYQVCNSGSGVCDVATVTFDITTSGNADPCTTANMDKLFYMPFPENTSQLLSALRSAGNDATNNTANVRNITSFSIPYPSTIIVYDHWEDGYEADINNPAQSTTQIWGDGILSNGVAPGTTNDLIPAGFTIALDNTFAYARTTANIVYDGKDKVYTSNEVAITKVSGSTATFEIQSVKTNVIDVSKFGNVYVLPFGEDIPAKYGINTPVFRYTGLFARAIENGTVITLTIPNTPNPLVVTSPVLNEGEVWYYGGTATMPGSATSNVNQTNDLKAGTIISSTKKFGVDMLFGGIDNFGTRNIPLYPAEWYGNEYLTPVYSTVGTSRVFAYFVNPNPGAITINWNKGTGATGSFTVPGNGGISRFQLDAATGTHFVSQGKEPFQGIVIVDDNAPASATGVSNSLNYDWAYTLLPINRLTNFSKLGWAPGTSDLSANYNPIWVTAKTATTIYVKYNGNVTSGVNQSPCGAYYDIAYPMGALEVRKIKIGNDNTGAAIFNCDNVPMSVAWGQEPGSTTPTGAPAMDVGYTVDGLCLSPLVFAKDDYDTTGIGTPVTINVSQNDNGFLVGLDPTSVSTQFLTQPANGTIIVNPNGTITYTPNFGFSGNDHFEYRICANAPQANSCDVATVHITVNCGFAADANIISGIVYSDVNNNLQADNGDFPKQGVVVNIYKDNGMTGIFEPATDLLVASVTSDVNSKYSTSVTTLRNVKDDFNANAINNNNGNDNWGGNWTAVGSLTLTSTSSIVNLTGGYLQVGIGTTTTQFGASRLVNLSGKTKALLTYNWDKSTFTNDANDWVEVQVSSNGSGWTTLYRFTGLPAQNGSHNFDISNFISATTTIRFVEPNNATTGTGKYVRFDNVEVKYFETGNYIVRPAVANPVANPQQHLISFNGSNESNCDNNFGYALPLDLGNLPIAGSGEPIIWPQATASLFSLDQSNTNRVWLGGNNSYPNQANASNVDRNGGLTISSDDIDVFGLGTKNNPFSFTGFNWRTPSFDLSFNITVNGNATSGNKIVYYGLWFDANGNGNFTDADDIFVSGSREHGSPVTVSVPVKFMNGGSNIGASGGAIRLVATKEDNVFTKAQNGIVNVTNGEVEDYYVTYPLPLPVNLKLFTAIKKSETAVLNWTTASENNNKGFDVERSADGIIWQSISFVASAANEGNSNLPLSYSLIDSAPNKGVNYYRLKQTDLNGKFEYSVIRQLYFGESLSLVRIYPNPATTEIAIAGVEVGSTIRIDNPLGKTVVASIKTADLQSNINLNISYLPSGIYLIVITGKDGKSSTHKLIKD</sequence>
<dbReference type="EMBL" id="JAQGEF010000026">
    <property type="protein sequence ID" value="MDA3616289.1"/>
    <property type="molecule type" value="Genomic_DNA"/>
</dbReference>
<dbReference type="RefSeq" id="WP_407032618.1">
    <property type="nucleotide sequence ID" value="NZ_JAQGEF010000026.1"/>
</dbReference>
<dbReference type="Proteomes" id="UP001210231">
    <property type="component" value="Unassembled WGS sequence"/>
</dbReference>
<comment type="caution">
    <text evidence="3">The sequence shown here is derived from an EMBL/GenBank/DDBJ whole genome shotgun (WGS) entry which is preliminary data.</text>
</comment>
<accession>A0ABT4UNV0</accession>